<evidence type="ECO:0000313" key="3">
    <source>
        <dbReference type="EMBL" id="BCU06008.1"/>
    </source>
</evidence>
<dbReference type="InterPro" id="IPR036059">
    <property type="entry name" value="TldD/PmbA_sf"/>
</dbReference>
<sequence length="220" mass="23280">MARLLDIAQGFVAHAPACDAWTLRLVAETSDHLEVRQGVVEPSLIGCSLGAMITVVEGAGSGYAATGDLSPSGLRAAAERALDWARVHARLGLFEARLQPLCTTVADYRTPVEEPWESRALAERLSAGLTGDKVLFCNLGVEVSDFVRLNRNRVRQAGAVHAAGLTLTLIAGAHQAEGGSPCCPMTPISSMRPSRVPGWGARVTVYPPPFAARRFVPIGA</sequence>
<dbReference type="EMBL" id="AP024563">
    <property type="protein sequence ID" value="BCU06008.1"/>
    <property type="molecule type" value="Genomic_DNA"/>
</dbReference>
<accession>A0ABM7QJV9</accession>
<dbReference type="InterPro" id="IPR002510">
    <property type="entry name" value="Metalloprtase-TldD/E_N"/>
</dbReference>
<reference evidence="3 4" key="1">
    <citation type="submission" date="2021-04" db="EMBL/GenBank/DDBJ databases">
        <title>Complete genome sequencing of Allochromatium tepidum strain NZ.</title>
        <authorList>
            <person name="Tsukatani Y."/>
            <person name="Mori H."/>
        </authorList>
    </citation>
    <scope>NUCLEOTIDE SEQUENCE [LARGE SCALE GENOMIC DNA]</scope>
    <source>
        <strain evidence="3 4">NZ</strain>
    </source>
</reference>
<feature type="domain" description="Metalloprotease TldD/E N-terminal" evidence="2">
    <location>
        <begin position="23"/>
        <end position="85"/>
    </location>
</feature>
<proteinExistence type="inferred from homology"/>
<dbReference type="Proteomes" id="UP000680679">
    <property type="component" value="Chromosome"/>
</dbReference>
<evidence type="ECO:0000256" key="1">
    <source>
        <dbReference type="ARBA" id="ARBA00005836"/>
    </source>
</evidence>
<evidence type="ECO:0000313" key="4">
    <source>
        <dbReference type="Proteomes" id="UP000680679"/>
    </source>
</evidence>
<comment type="similarity">
    <text evidence="1">Belongs to the peptidase U62 family.</text>
</comment>
<dbReference type="InterPro" id="IPR035068">
    <property type="entry name" value="TldD/PmbA_N"/>
</dbReference>
<organism evidence="3 4">
    <name type="scientific">Allochromatium tepidum</name>
    <dbReference type="NCBI Taxonomy" id="553982"/>
    <lineage>
        <taxon>Bacteria</taxon>
        <taxon>Pseudomonadati</taxon>
        <taxon>Pseudomonadota</taxon>
        <taxon>Gammaproteobacteria</taxon>
        <taxon>Chromatiales</taxon>
        <taxon>Chromatiaceae</taxon>
        <taxon>Allochromatium</taxon>
    </lineage>
</organism>
<protein>
    <recommendedName>
        <fullName evidence="2">Metalloprotease TldD/E N-terminal domain-containing protein</fullName>
    </recommendedName>
</protein>
<gene>
    <name evidence="3" type="ORF">Atep_06850</name>
</gene>
<dbReference type="SUPFAM" id="SSF111283">
    <property type="entry name" value="Putative modulator of DNA gyrase, PmbA/TldD"/>
    <property type="match status" value="1"/>
</dbReference>
<evidence type="ECO:0000259" key="2">
    <source>
        <dbReference type="Pfam" id="PF01523"/>
    </source>
</evidence>
<name>A0ABM7QJV9_9GAMM</name>
<dbReference type="Pfam" id="PF01523">
    <property type="entry name" value="PmbA_TldD_1st"/>
    <property type="match status" value="1"/>
</dbReference>
<dbReference type="Gene3D" id="3.30.2290.10">
    <property type="entry name" value="PmbA/TldD superfamily"/>
    <property type="match status" value="1"/>
</dbReference>
<keyword evidence="4" id="KW-1185">Reference proteome</keyword>